<evidence type="ECO:0000259" key="2">
    <source>
        <dbReference type="PROSITE" id="PS51987"/>
    </source>
</evidence>
<dbReference type="AlphaFoldDB" id="K1RW15"/>
<reference evidence="3" key="1">
    <citation type="journal article" date="2013" name="Environ. Microbiol.">
        <title>Microbiota from the distal guts of lean and obese adolescents exhibit partial functional redundancy besides clear differences in community structure.</title>
        <authorList>
            <person name="Ferrer M."/>
            <person name="Ruiz A."/>
            <person name="Lanza F."/>
            <person name="Haange S.B."/>
            <person name="Oberbach A."/>
            <person name="Till H."/>
            <person name="Bargiela R."/>
            <person name="Campoy C."/>
            <person name="Segura M.T."/>
            <person name="Richter M."/>
            <person name="von Bergen M."/>
            <person name="Seifert J."/>
            <person name="Suarez A."/>
        </authorList>
    </citation>
    <scope>NUCLEOTIDE SEQUENCE</scope>
</reference>
<evidence type="ECO:0000256" key="1">
    <source>
        <dbReference type="ARBA" id="ARBA00022598"/>
    </source>
</evidence>
<accession>K1RW15</accession>
<protein>
    <submittedName>
        <fullName evidence="3">Glutamine synthetase, type I</fullName>
    </submittedName>
</protein>
<dbReference type="Gene3D" id="3.30.590.10">
    <property type="entry name" value="Glutamine synthetase/guanido kinase, catalytic domain"/>
    <property type="match status" value="1"/>
</dbReference>
<dbReference type="PROSITE" id="PS51987">
    <property type="entry name" value="GS_CATALYTIC"/>
    <property type="match status" value="1"/>
</dbReference>
<dbReference type="EMBL" id="AJWZ01010079">
    <property type="protein sequence ID" value="EKC49498.1"/>
    <property type="molecule type" value="Genomic_DNA"/>
</dbReference>
<dbReference type="GO" id="GO:0006542">
    <property type="term" value="P:glutamine biosynthetic process"/>
    <property type="evidence" value="ECO:0007669"/>
    <property type="project" value="TreeGrafter"/>
</dbReference>
<keyword evidence="1" id="KW-0436">Ligase</keyword>
<gene>
    <name evidence="3" type="ORF">OBE_14606</name>
</gene>
<sequence>MSLFNKEGQNIFVDENDKNGLSKEAYNFIAGLMKHMRSMTAIINPIVNSYKRLVPGYEAPTYIAWSATNRSPLIRVPAARGLGTRVELRSPDCATNPYLAIAVCLAAGLDGIKNNLQPVDSIQRDIYSMTDEERDEAGIENLPKNLYEAIQEMRKSDFVKGVLGKEVFKKYIKAKEEEWMEYTSQVTDWEIDRYLGRI</sequence>
<dbReference type="SUPFAM" id="SSF55931">
    <property type="entry name" value="Glutamine synthetase/guanido kinase"/>
    <property type="match status" value="1"/>
</dbReference>
<comment type="caution">
    <text evidence="3">The sequence shown here is derived from an EMBL/GenBank/DDBJ whole genome shotgun (WGS) entry which is preliminary data.</text>
</comment>
<proteinExistence type="predicted"/>
<dbReference type="Pfam" id="PF00120">
    <property type="entry name" value="Gln-synt_C"/>
    <property type="match status" value="1"/>
</dbReference>
<evidence type="ECO:0000313" key="3">
    <source>
        <dbReference type="EMBL" id="EKC49498.1"/>
    </source>
</evidence>
<dbReference type="PANTHER" id="PTHR43785">
    <property type="entry name" value="GAMMA-GLUTAMYLPUTRESCINE SYNTHETASE"/>
    <property type="match status" value="1"/>
</dbReference>
<dbReference type="InterPro" id="IPR008146">
    <property type="entry name" value="Gln_synth_cat_dom"/>
</dbReference>
<feature type="domain" description="GS catalytic" evidence="2">
    <location>
        <begin position="1"/>
        <end position="198"/>
    </location>
</feature>
<organism evidence="3">
    <name type="scientific">human gut metagenome</name>
    <dbReference type="NCBI Taxonomy" id="408170"/>
    <lineage>
        <taxon>unclassified sequences</taxon>
        <taxon>metagenomes</taxon>
        <taxon>organismal metagenomes</taxon>
    </lineage>
</organism>
<dbReference type="SMART" id="SM01230">
    <property type="entry name" value="Gln-synt_C"/>
    <property type="match status" value="1"/>
</dbReference>
<dbReference type="PANTHER" id="PTHR43785:SF12">
    <property type="entry name" value="TYPE-1 GLUTAMINE SYNTHETASE 2"/>
    <property type="match status" value="1"/>
</dbReference>
<dbReference type="InterPro" id="IPR014746">
    <property type="entry name" value="Gln_synth/guanido_kin_cat_dom"/>
</dbReference>
<dbReference type="GO" id="GO:0004356">
    <property type="term" value="F:glutamine synthetase activity"/>
    <property type="evidence" value="ECO:0007669"/>
    <property type="project" value="InterPro"/>
</dbReference>
<name>K1RW15_9ZZZZ</name>